<reference evidence="4" key="2">
    <citation type="submission" date="2016-10" db="EMBL/GenBank/DDBJ databases">
        <authorList>
            <person name="Varghese N."/>
            <person name="Submissions S."/>
        </authorList>
    </citation>
    <scope>NUCLEOTIDE SEQUENCE [LARGE SCALE GENOMIC DNA]</scope>
    <source>
        <strain evidence="4">CGMCC 1.12397</strain>
    </source>
</reference>
<dbReference type="OrthoDB" id="86287at2157"/>
<evidence type="ECO:0000313" key="2">
    <source>
        <dbReference type="EMBL" id="RDI71856.1"/>
    </source>
</evidence>
<dbReference type="Proteomes" id="UP000199289">
    <property type="component" value="Unassembled WGS sequence"/>
</dbReference>
<accession>A0A1H1ER20</accession>
<keyword evidence="1" id="KW-0472">Membrane</keyword>
<dbReference type="EMBL" id="QQST01000001">
    <property type="protein sequence ID" value="RDI71856.1"/>
    <property type="molecule type" value="Genomic_DNA"/>
</dbReference>
<feature type="transmembrane region" description="Helical" evidence="1">
    <location>
        <begin position="20"/>
        <end position="43"/>
    </location>
</feature>
<feature type="transmembrane region" description="Helical" evidence="1">
    <location>
        <begin position="63"/>
        <end position="87"/>
    </location>
</feature>
<dbReference type="RefSeq" id="WP_092538494.1">
    <property type="nucleotide sequence ID" value="NZ_FNKQ01000003.1"/>
</dbReference>
<evidence type="ECO:0000313" key="3">
    <source>
        <dbReference type="EMBL" id="SDQ91205.1"/>
    </source>
</evidence>
<dbReference type="EMBL" id="FNKQ01000003">
    <property type="protein sequence ID" value="SDQ91205.1"/>
    <property type="molecule type" value="Genomic_DNA"/>
</dbReference>
<dbReference type="PANTHER" id="PTHR43471">
    <property type="entry name" value="ABC TRANSPORTER PERMEASE"/>
    <property type="match status" value="1"/>
</dbReference>
<gene>
    <name evidence="2" type="ORF">DWB78_09040</name>
    <name evidence="3" type="ORF">SAMN05216278_3025</name>
</gene>
<dbReference type="GO" id="GO:0005886">
    <property type="term" value="C:plasma membrane"/>
    <property type="evidence" value="ECO:0007669"/>
    <property type="project" value="UniProtKB-SubCell"/>
</dbReference>
<dbReference type="PANTHER" id="PTHR43471:SF1">
    <property type="entry name" value="ABC TRANSPORTER PERMEASE PROTEIN NOSY-RELATED"/>
    <property type="match status" value="1"/>
</dbReference>
<sequence>MTWRAVAEKDFRDAIRSRWLFGATAFFVLFVGGATALFFGMLLPPDARDASNLFGFFANLGVFSLSFPGLLALILGFIGLSTSYGAIIDERESGSLKLMLSLPNSRRDVVVGKLLGRSAVVAVALLAGFLAAFVGFLATGTSVDYGAFVPHVALTVILGVAFVSIGLGISAAADSNREATLATLGLYLIFGILWSSIAEGIPKLINYVAEQAPFVSPLENLTRVKIGLFLKYVNPLKTYETLAAQVYYGAGQARLVSAAFGEQVALGPVFQEGMPFYFTGWFLMLVLLAWVVAPVALGYYVFEKRDL</sequence>
<keyword evidence="5" id="KW-1185">Reference proteome</keyword>
<evidence type="ECO:0000256" key="1">
    <source>
        <dbReference type="SAM" id="Phobius"/>
    </source>
</evidence>
<dbReference type="Proteomes" id="UP000255421">
    <property type="component" value="Unassembled WGS sequence"/>
</dbReference>
<organism evidence="3 4">
    <name type="scientific">Halopelagius longus</name>
    <dbReference type="NCBI Taxonomy" id="1236180"/>
    <lineage>
        <taxon>Archaea</taxon>
        <taxon>Methanobacteriati</taxon>
        <taxon>Methanobacteriota</taxon>
        <taxon>Stenosarchaea group</taxon>
        <taxon>Halobacteria</taxon>
        <taxon>Halobacteriales</taxon>
        <taxon>Haloferacaceae</taxon>
    </lineage>
</organism>
<keyword evidence="1" id="KW-1133">Transmembrane helix</keyword>
<evidence type="ECO:0000313" key="5">
    <source>
        <dbReference type="Proteomes" id="UP000255421"/>
    </source>
</evidence>
<reference evidence="2 5" key="3">
    <citation type="submission" date="2018-07" db="EMBL/GenBank/DDBJ databases">
        <title>Genome sequence of extremly halophilic archaeon Halopelagius longus strain BC12-B1.</title>
        <authorList>
            <person name="Zhang X."/>
        </authorList>
    </citation>
    <scope>NUCLEOTIDE SEQUENCE [LARGE SCALE GENOMIC DNA]</scope>
    <source>
        <strain evidence="2 5">BC12-B1</strain>
    </source>
</reference>
<feature type="transmembrane region" description="Helical" evidence="1">
    <location>
        <begin position="276"/>
        <end position="302"/>
    </location>
</feature>
<proteinExistence type="predicted"/>
<dbReference type="Pfam" id="PF12679">
    <property type="entry name" value="ABC2_membrane_2"/>
    <property type="match status" value="1"/>
</dbReference>
<evidence type="ECO:0000313" key="4">
    <source>
        <dbReference type="Proteomes" id="UP000199289"/>
    </source>
</evidence>
<dbReference type="AlphaFoldDB" id="A0A1H1ER20"/>
<name>A0A1H1ER20_9EURY</name>
<protein>
    <submittedName>
        <fullName evidence="2">ABC transporter permease</fullName>
    </submittedName>
    <submittedName>
        <fullName evidence="3">ABC-2 type transport system permease protein</fullName>
    </submittedName>
</protein>
<feature type="transmembrane region" description="Helical" evidence="1">
    <location>
        <begin position="179"/>
        <end position="197"/>
    </location>
</feature>
<dbReference type="GO" id="GO:0140359">
    <property type="term" value="F:ABC-type transporter activity"/>
    <property type="evidence" value="ECO:0007669"/>
    <property type="project" value="InterPro"/>
</dbReference>
<feature type="transmembrane region" description="Helical" evidence="1">
    <location>
        <begin position="148"/>
        <end position="172"/>
    </location>
</feature>
<keyword evidence="1" id="KW-0812">Transmembrane</keyword>
<feature type="transmembrane region" description="Helical" evidence="1">
    <location>
        <begin position="114"/>
        <end position="136"/>
    </location>
</feature>
<reference evidence="3" key="1">
    <citation type="submission" date="2016-10" db="EMBL/GenBank/DDBJ databases">
        <authorList>
            <person name="de Groot N.N."/>
        </authorList>
    </citation>
    <scope>NUCLEOTIDE SEQUENCE [LARGE SCALE GENOMIC DNA]</scope>
    <source>
        <strain evidence="3">CGMCC 1.12397</strain>
    </source>
</reference>